<dbReference type="InterPro" id="IPR030392">
    <property type="entry name" value="S74_ICA"/>
</dbReference>
<evidence type="ECO:0000259" key="3">
    <source>
        <dbReference type="PROSITE" id="PS51688"/>
    </source>
</evidence>
<protein>
    <submittedName>
        <fullName evidence="4">Intramolecular chaperone auto-processing domain containing protein</fullName>
    </submittedName>
</protein>
<keyword evidence="2" id="KW-1227">Viral tail protein</keyword>
<gene>
    <name evidence="4" type="ORF">UFOVP48_64</name>
</gene>
<organism evidence="4">
    <name type="scientific">uncultured Caudovirales phage</name>
    <dbReference type="NCBI Taxonomy" id="2100421"/>
    <lineage>
        <taxon>Viruses</taxon>
        <taxon>Duplodnaviria</taxon>
        <taxon>Heunggongvirae</taxon>
        <taxon>Uroviricota</taxon>
        <taxon>Caudoviricetes</taxon>
        <taxon>Peduoviridae</taxon>
        <taxon>Maltschvirus</taxon>
        <taxon>Maltschvirus maltsch</taxon>
    </lineage>
</organism>
<keyword evidence="2" id="KW-0946">Virion</keyword>
<name>A0A6J5KR38_9CAUD</name>
<dbReference type="Pfam" id="PF13884">
    <property type="entry name" value="Peptidase_S74"/>
    <property type="match status" value="1"/>
</dbReference>
<dbReference type="EMBL" id="LR796172">
    <property type="protein sequence ID" value="CAB4123695.1"/>
    <property type="molecule type" value="Genomic_DNA"/>
</dbReference>
<dbReference type="GO" id="GO:0098015">
    <property type="term" value="C:virus tail"/>
    <property type="evidence" value="ECO:0007669"/>
    <property type="project" value="UniProtKB-KW"/>
</dbReference>
<dbReference type="Gene3D" id="1.10.10.10">
    <property type="entry name" value="Winged helix-like DNA-binding domain superfamily/Winged helix DNA-binding domain"/>
    <property type="match status" value="1"/>
</dbReference>
<evidence type="ECO:0000256" key="2">
    <source>
        <dbReference type="ARBA" id="ARBA00022732"/>
    </source>
</evidence>
<dbReference type="InterPro" id="IPR011049">
    <property type="entry name" value="Serralysin-like_metalloprot_C"/>
</dbReference>
<comment type="subcellular location">
    <subcellularLocation>
        <location evidence="1">Virion</location>
    </subcellularLocation>
</comment>
<dbReference type="Gene3D" id="2.150.10.10">
    <property type="entry name" value="Serralysin-like metalloprotease, C-terminal"/>
    <property type="match status" value="1"/>
</dbReference>
<sequence>MTITPTALLNLPLITTGTESGLWGDIVDNGLTSYLDIAIAGGLAVSVTVADVTLANTTGSSSSTAISSTTAQYAILNVSGAMTAARNLILPSSSRTYVINNACTGGFLLTVKGAATTGVTVQNGERVHIAWNGSDYVKVGPGITSAGATNDLLSVQGVKLGLGGGAWSSNAVYGYAAFNANTTGTYNTALGTSALTANTYGSYHTAVGNGALQSNVSGDFNTAVGYVALYTNSSGNYNTGVGVASLNQNSTGSNNTAMGYGALYTNTTSDNTAVGYNALRVMDTGYSNTAVGSASMAGITSGFSNVSLGVTALNSETTGRYNIAIGDSAMLQSLGSWDNVAIGYQALKGSTTAAFNNIAIGSSALSLNTTGGSNTAVGKGALLKPTTSSNNVAIGANAIGGASASGAHNTAIGTGAGQAITTGNGNVIVGGYTAAGASAPAFSITTENNRVSIGSTSTTNAYVQVAWTVVSDARDKTDFAAVPHGLDFVSKLQPVAYRYKETRDATEGHGPTRYGFKAQDVLALEGATPVIVDAEDADKLRFNDQALIAVLVNAVKELKAEFDAYKATHP</sequence>
<proteinExistence type="predicted"/>
<dbReference type="PROSITE" id="PS51688">
    <property type="entry name" value="ICA"/>
    <property type="match status" value="1"/>
</dbReference>
<evidence type="ECO:0000313" key="4">
    <source>
        <dbReference type="EMBL" id="CAB4123695.1"/>
    </source>
</evidence>
<evidence type="ECO:0000256" key="1">
    <source>
        <dbReference type="ARBA" id="ARBA00004328"/>
    </source>
</evidence>
<dbReference type="InterPro" id="IPR036388">
    <property type="entry name" value="WH-like_DNA-bd_sf"/>
</dbReference>
<accession>A0A6J5KR38</accession>
<reference evidence="4" key="1">
    <citation type="submission" date="2020-04" db="EMBL/GenBank/DDBJ databases">
        <authorList>
            <person name="Chiriac C."/>
            <person name="Salcher M."/>
            <person name="Ghai R."/>
            <person name="Kavagutti S V."/>
        </authorList>
    </citation>
    <scope>NUCLEOTIDE SEQUENCE</scope>
</reference>
<feature type="domain" description="Peptidase S74" evidence="3">
    <location>
        <begin position="471"/>
        <end position="569"/>
    </location>
</feature>